<protein>
    <recommendedName>
        <fullName evidence="4">Peptidase</fullName>
    </recommendedName>
</protein>
<proteinExistence type="predicted"/>
<dbReference type="InterPro" id="IPR032676">
    <property type="entry name" value="YkuD_2"/>
</dbReference>
<keyword evidence="1" id="KW-0732">Signal</keyword>
<dbReference type="OrthoDB" id="9815195at2"/>
<dbReference type="PANTHER" id="PTHR38477">
    <property type="entry name" value="HYPOTHETICAL EXPORTED PROTEIN"/>
    <property type="match status" value="1"/>
</dbReference>
<sequence>MQNPLIVKPGKRFYLCLLVGIVASLSSFTPTLAGKSSIDHVHSDSASPAIVSSFFSISNKLNIYDSLHLQAAGLSKKIYTMALKGMAKLVRARHIKDNLLAIVDFSQPSNNKRLYVIDLNTSQLLYNTWVAHGVKTGKLNATSFSNRASSCKSSLGFYVTGNAYQGSNGYSLKLQGMEKGINDGAMRRGIVIHGADYVCEGLIESQGYIGRSWGCPAVAPEISEQLIDLLKEGSCLFIYAPTAAYTAKSSMVK</sequence>
<dbReference type="AlphaFoldDB" id="A0A1V9G458"/>
<evidence type="ECO:0000313" key="3">
    <source>
        <dbReference type="Proteomes" id="UP000192796"/>
    </source>
</evidence>
<feature type="signal peptide" evidence="1">
    <location>
        <begin position="1"/>
        <end position="33"/>
    </location>
</feature>
<dbReference type="Proteomes" id="UP000192796">
    <property type="component" value="Unassembled WGS sequence"/>
</dbReference>
<feature type="chain" id="PRO_5012619055" description="Peptidase" evidence="1">
    <location>
        <begin position="34"/>
        <end position="253"/>
    </location>
</feature>
<evidence type="ECO:0000313" key="2">
    <source>
        <dbReference type="EMBL" id="OQP65352.1"/>
    </source>
</evidence>
<accession>A0A1V9G458</accession>
<reference evidence="2 3" key="1">
    <citation type="submission" date="2016-03" db="EMBL/GenBank/DDBJ databases">
        <title>Niastella vici sp. nov., isolated from farmland soil.</title>
        <authorList>
            <person name="Chen L."/>
            <person name="Wang D."/>
            <person name="Yang S."/>
            <person name="Wang G."/>
        </authorList>
    </citation>
    <scope>NUCLEOTIDE SEQUENCE [LARGE SCALE GENOMIC DNA]</scope>
    <source>
        <strain evidence="2 3">DJ57</strain>
    </source>
</reference>
<gene>
    <name evidence="2" type="ORF">A3860_16935</name>
</gene>
<dbReference type="RefSeq" id="WP_081146121.1">
    <property type="nucleotide sequence ID" value="NZ_LVYD01000024.1"/>
</dbReference>
<dbReference type="EMBL" id="LVYD01000024">
    <property type="protein sequence ID" value="OQP65352.1"/>
    <property type="molecule type" value="Genomic_DNA"/>
</dbReference>
<comment type="caution">
    <text evidence="2">The sequence shown here is derived from an EMBL/GenBank/DDBJ whole genome shotgun (WGS) entry which is preliminary data.</text>
</comment>
<dbReference type="STRING" id="1703345.A3860_16935"/>
<evidence type="ECO:0008006" key="4">
    <source>
        <dbReference type="Google" id="ProtNLM"/>
    </source>
</evidence>
<organism evidence="2 3">
    <name type="scientific">Niastella vici</name>
    <dbReference type="NCBI Taxonomy" id="1703345"/>
    <lineage>
        <taxon>Bacteria</taxon>
        <taxon>Pseudomonadati</taxon>
        <taxon>Bacteroidota</taxon>
        <taxon>Chitinophagia</taxon>
        <taxon>Chitinophagales</taxon>
        <taxon>Chitinophagaceae</taxon>
        <taxon>Niastella</taxon>
    </lineage>
</organism>
<dbReference type="PANTHER" id="PTHR38477:SF1">
    <property type="entry name" value="MUREIN L,D-TRANSPEPTIDASE CATALYTIC DOMAIN FAMILY PROTEIN"/>
    <property type="match status" value="1"/>
</dbReference>
<keyword evidence="3" id="KW-1185">Reference proteome</keyword>
<evidence type="ECO:0000256" key="1">
    <source>
        <dbReference type="SAM" id="SignalP"/>
    </source>
</evidence>
<name>A0A1V9G458_9BACT</name>
<dbReference type="Pfam" id="PF13645">
    <property type="entry name" value="YkuD_2"/>
    <property type="match status" value="1"/>
</dbReference>